<keyword evidence="2" id="KW-0175">Coiled coil</keyword>
<dbReference type="PROSITE" id="PS51257">
    <property type="entry name" value="PROKAR_LIPOPROTEIN"/>
    <property type="match status" value="1"/>
</dbReference>
<keyword evidence="6" id="KW-1185">Reference proteome</keyword>
<proteinExistence type="inferred from homology"/>
<evidence type="ECO:0000256" key="1">
    <source>
        <dbReference type="ARBA" id="ARBA00009477"/>
    </source>
</evidence>
<dbReference type="Pfam" id="PF25989">
    <property type="entry name" value="YknX_C"/>
    <property type="match status" value="1"/>
</dbReference>
<evidence type="ECO:0000313" key="5">
    <source>
        <dbReference type="EMBL" id="SKB34933.1"/>
    </source>
</evidence>
<dbReference type="AlphaFoldDB" id="A0A1T5AK09"/>
<dbReference type="Gene3D" id="2.40.50.100">
    <property type="match status" value="1"/>
</dbReference>
<dbReference type="PANTHER" id="PTHR30469">
    <property type="entry name" value="MULTIDRUG RESISTANCE PROTEIN MDTA"/>
    <property type="match status" value="1"/>
</dbReference>
<dbReference type="Pfam" id="PF25973">
    <property type="entry name" value="BSH_CzcB"/>
    <property type="match status" value="1"/>
</dbReference>
<dbReference type="InterPro" id="IPR058637">
    <property type="entry name" value="YknX-like_C"/>
</dbReference>
<feature type="coiled-coil region" evidence="2">
    <location>
        <begin position="102"/>
        <end position="153"/>
    </location>
</feature>
<dbReference type="EMBL" id="FUYS01000002">
    <property type="protein sequence ID" value="SKB34933.1"/>
    <property type="molecule type" value="Genomic_DNA"/>
</dbReference>
<dbReference type="STRING" id="623280.SAMN05660226_00808"/>
<dbReference type="InterPro" id="IPR006143">
    <property type="entry name" value="RND_pump_MFP"/>
</dbReference>
<feature type="domain" description="CzcB-like barrel-sandwich hybrid" evidence="3">
    <location>
        <begin position="69"/>
        <end position="188"/>
    </location>
</feature>
<protein>
    <submittedName>
        <fullName evidence="5">RND family efflux transporter, MFP subunit</fullName>
    </submittedName>
</protein>
<accession>A0A1T5AK09</accession>
<dbReference type="GO" id="GO:1990281">
    <property type="term" value="C:efflux pump complex"/>
    <property type="evidence" value="ECO:0007669"/>
    <property type="project" value="TreeGrafter"/>
</dbReference>
<dbReference type="Proteomes" id="UP000190541">
    <property type="component" value="Unassembled WGS sequence"/>
</dbReference>
<dbReference type="RefSeq" id="WP_233632723.1">
    <property type="nucleotide sequence ID" value="NZ_FUYS01000002.1"/>
</dbReference>
<feature type="domain" description="YknX-like C-terminal permuted SH3-like" evidence="4">
    <location>
        <begin position="280"/>
        <end position="347"/>
    </location>
</feature>
<reference evidence="5 6" key="1">
    <citation type="submission" date="2017-02" db="EMBL/GenBank/DDBJ databases">
        <authorList>
            <person name="Peterson S.W."/>
        </authorList>
    </citation>
    <scope>NUCLEOTIDE SEQUENCE [LARGE SCALE GENOMIC DNA]</scope>
    <source>
        <strain evidence="5 6">DSM 22899</strain>
    </source>
</reference>
<gene>
    <name evidence="5" type="ORF">SAMN05660226_00808</name>
</gene>
<comment type="similarity">
    <text evidence="1">Belongs to the membrane fusion protein (MFP) (TC 8.A.1) family.</text>
</comment>
<dbReference type="SUPFAM" id="SSF111369">
    <property type="entry name" value="HlyD-like secretion proteins"/>
    <property type="match status" value="1"/>
</dbReference>
<dbReference type="InterPro" id="IPR058647">
    <property type="entry name" value="BSH_CzcB-like"/>
</dbReference>
<evidence type="ECO:0000256" key="2">
    <source>
        <dbReference type="SAM" id="Coils"/>
    </source>
</evidence>
<dbReference type="GO" id="GO:0015562">
    <property type="term" value="F:efflux transmembrane transporter activity"/>
    <property type="evidence" value="ECO:0007669"/>
    <property type="project" value="TreeGrafter"/>
</dbReference>
<evidence type="ECO:0000313" key="6">
    <source>
        <dbReference type="Proteomes" id="UP000190541"/>
    </source>
</evidence>
<dbReference type="Gene3D" id="1.10.287.470">
    <property type="entry name" value="Helix hairpin bin"/>
    <property type="match status" value="1"/>
</dbReference>
<sequence>MNKFGNISVVLGLLLSAGACGHRKQQESLPGTEVIPVVVVPLASRDTVQSVSATGVFTTDDETVLSFKNGGVIQHIQVKEGDAFKRGQLLASLEPTEINTAVKQSQLALEKAERDYKRARQLYLDSVATLEQLENTQTALEVARQDAERATYNLGHTSIRATFDGYVLQRPVNPGQIVGPGTPVLVVSGTGRSGWLLKVGVSDRQWAAIRVGDSATVYSGAIADGAMRAVVLRKSEGIDQQSGTFTVYLKLLDKQLPALASGMFGKAEIRLAGKKDAWFIPYEALLDGDAGTGYVFVTDDGKTAKRVQVQIGDIQRDHVMITGGLEDAQSLIVSGSPYLRDGSTITVK</sequence>
<dbReference type="NCBIfam" id="TIGR01730">
    <property type="entry name" value="RND_mfp"/>
    <property type="match status" value="1"/>
</dbReference>
<evidence type="ECO:0000259" key="4">
    <source>
        <dbReference type="Pfam" id="PF25989"/>
    </source>
</evidence>
<evidence type="ECO:0000259" key="3">
    <source>
        <dbReference type="Pfam" id="PF25973"/>
    </source>
</evidence>
<dbReference type="Gene3D" id="2.40.420.20">
    <property type="match status" value="1"/>
</dbReference>
<organism evidence="5 6">
    <name type="scientific">Parapedobacter luteus</name>
    <dbReference type="NCBI Taxonomy" id="623280"/>
    <lineage>
        <taxon>Bacteria</taxon>
        <taxon>Pseudomonadati</taxon>
        <taxon>Bacteroidota</taxon>
        <taxon>Sphingobacteriia</taxon>
        <taxon>Sphingobacteriales</taxon>
        <taxon>Sphingobacteriaceae</taxon>
        <taxon>Parapedobacter</taxon>
    </lineage>
</organism>
<dbReference type="PANTHER" id="PTHR30469:SF15">
    <property type="entry name" value="HLYD FAMILY OF SECRETION PROTEINS"/>
    <property type="match status" value="1"/>
</dbReference>
<name>A0A1T5AK09_9SPHI</name>
<dbReference type="Gene3D" id="2.40.30.170">
    <property type="match status" value="1"/>
</dbReference>